<organism evidence="1 2">
    <name type="scientific">Tanacetum coccineum</name>
    <dbReference type="NCBI Taxonomy" id="301880"/>
    <lineage>
        <taxon>Eukaryota</taxon>
        <taxon>Viridiplantae</taxon>
        <taxon>Streptophyta</taxon>
        <taxon>Embryophyta</taxon>
        <taxon>Tracheophyta</taxon>
        <taxon>Spermatophyta</taxon>
        <taxon>Magnoliopsida</taxon>
        <taxon>eudicotyledons</taxon>
        <taxon>Gunneridae</taxon>
        <taxon>Pentapetalae</taxon>
        <taxon>asterids</taxon>
        <taxon>campanulids</taxon>
        <taxon>Asterales</taxon>
        <taxon>Asteraceae</taxon>
        <taxon>Asteroideae</taxon>
        <taxon>Anthemideae</taxon>
        <taxon>Anthemidinae</taxon>
        <taxon>Tanacetum</taxon>
    </lineage>
</organism>
<dbReference type="Proteomes" id="UP001151760">
    <property type="component" value="Unassembled WGS sequence"/>
</dbReference>
<evidence type="ECO:0000313" key="2">
    <source>
        <dbReference type="Proteomes" id="UP001151760"/>
    </source>
</evidence>
<proteinExistence type="predicted"/>
<protein>
    <submittedName>
        <fullName evidence="1">Uncharacterized protein</fullName>
    </submittedName>
</protein>
<gene>
    <name evidence="1" type="ORF">Tco_0859900</name>
</gene>
<comment type="caution">
    <text evidence="1">The sequence shown here is derived from an EMBL/GenBank/DDBJ whole genome shotgun (WGS) entry which is preliminary data.</text>
</comment>
<dbReference type="EMBL" id="BQNB010013182">
    <property type="protein sequence ID" value="GJT12858.1"/>
    <property type="molecule type" value="Genomic_DNA"/>
</dbReference>
<keyword evidence="2" id="KW-1185">Reference proteome</keyword>
<reference evidence="1" key="2">
    <citation type="submission" date="2022-01" db="EMBL/GenBank/DDBJ databases">
        <authorList>
            <person name="Yamashiro T."/>
            <person name="Shiraishi A."/>
            <person name="Satake H."/>
            <person name="Nakayama K."/>
        </authorList>
    </citation>
    <scope>NUCLEOTIDE SEQUENCE</scope>
</reference>
<reference evidence="1" key="1">
    <citation type="journal article" date="2022" name="Int. J. Mol. Sci.">
        <title>Draft Genome of Tanacetum Coccineum: Genomic Comparison of Closely Related Tanacetum-Family Plants.</title>
        <authorList>
            <person name="Yamashiro T."/>
            <person name="Shiraishi A."/>
            <person name="Nakayama K."/>
            <person name="Satake H."/>
        </authorList>
    </citation>
    <scope>NUCLEOTIDE SEQUENCE</scope>
</reference>
<name>A0ABQ5BH72_9ASTR</name>
<accession>A0ABQ5BH72</accession>
<evidence type="ECO:0000313" key="1">
    <source>
        <dbReference type="EMBL" id="GJT12858.1"/>
    </source>
</evidence>
<sequence>MEAQYGKFLDMIRVVRINVPLVDVLAGMSNYGKFLKELVSNKHKRHEESYNNDAKEPAGFDKTKSGLLQLATKQTLRIECITARELKNTGREKKGEGAACMELSGKTEGADWTEWRILKALCTIDGEGEDWKNHSEDEDYALHGLQQL</sequence>